<evidence type="ECO:0000256" key="4">
    <source>
        <dbReference type="ARBA" id="ARBA00022741"/>
    </source>
</evidence>
<dbReference type="InterPro" id="IPR027417">
    <property type="entry name" value="P-loop_NTPase"/>
</dbReference>
<dbReference type="FunFam" id="3.40.50.300:FF:000002">
    <property type="entry name" value="ATP synthase subunit alpha"/>
    <property type="match status" value="1"/>
</dbReference>
<reference evidence="15 16" key="1">
    <citation type="journal article" date="2016" name="Nat. Commun.">
        <title>Thousands of microbial genomes shed light on interconnected biogeochemical processes in an aquifer system.</title>
        <authorList>
            <person name="Anantharaman K."/>
            <person name="Brown C.T."/>
            <person name="Hug L.A."/>
            <person name="Sharon I."/>
            <person name="Castelle C.J."/>
            <person name="Probst A.J."/>
            <person name="Thomas B.C."/>
            <person name="Singh A."/>
            <person name="Wilkins M.J."/>
            <person name="Karaoz U."/>
            <person name="Brodie E.L."/>
            <person name="Williams K.H."/>
            <person name="Hubbard S.S."/>
            <person name="Banfield J.F."/>
        </authorList>
    </citation>
    <scope>NUCLEOTIDE SEQUENCE [LARGE SCALE GENOMIC DNA]</scope>
</reference>
<evidence type="ECO:0000259" key="12">
    <source>
        <dbReference type="Pfam" id="PF00006"/>
    </source>
</evidence>
<name>A0A1G1VSL0_9BACT</name>
<dbReference type="Gene3D" id="1.20.150.20">
    <property type="entry name" value="ATP synthase alpha/beta chain, C-terminal domain"/>
    <property type="match status" value="1"/>
</dbReference>
<dbReference type="InterPro" id="IPR004100">
    <property type="entry name" value="ATPase_F1/V1/A1_a/bsu_N"/>
</dbReference>
<dbReference type="SUPFAM" id="SSF47917">
    <property type="entry name" value="C-terminal domain of alpha and beta subunits of F1 ATP synthase"/>
    <property type="match status" value="1"/>
</dbReference>
<dbReference type="InterPro" id="IPR033732">
    <property type="entry name" value="ATP_synth_F1_a_nt-bd_dom"/>
</dbReference>
<dbReference type="InterPro" id="IPR038376">
    <property type="entry name" value="ATP_synth_asu_C_sf"/>
</dbReference>
<evidence type="ECO:0000256" key="8">
    <source>
        <dbReference type="ARBA" id="ARBA00023136"/>
    </source>
</evidence>
<evidence type="ECO:0000256" key="5">
    <source>
        <dbReference type="ARBA" id="ARBA00022840"/>
    </source>
</evidence>
<dbReference type="CDD" id="cd01132">
    <property type="entry name" value="F1-ATPase_alpha_CD"/>
    <property type="match status" value="1"/>
</dbReference>
<evidence type="ECO:0000256" key="11">
    <source>
        <dbReference type="HAMAP-Rule" id="MF_01346"/>
    </source>
</evidence>
<dbReference type="EC" id="7.1.2.2" evidence="11"/>
<dbReference type="InterPro" id="IPR023366">
    <property type="entry name" value="ATP_synth_asu-like_sf"/>
</dbReference>
<dbReference type="Gene3D" id="3.40.50.300">
    <property type="entry name" value="P-loop containing nucleotide triphosphate hydrolases"/>
    <property type="match status" value="1"/>
</dbReference>
<dbReference type="CDD" id="cd18116">
    <property type="entry name" value="ATP-synt_F1_alpha_N"/>
    <property type="match status" value="1"/>
</dbReference>
<evidence type="ECO:0000256" key="3">
    <source>
        <dbReference type="ARBA" id="ARBA00022448"/>
    </source>
</evidence>
<evidence type="ECO:0000259" key="14">
    <source>
        <dbReference type="Pfam" id="PF02874"/>
    </source>
</evidence>
<dbReference type="PANTHER" id="PTHR48082">
    <property type="entry name" value="ATP SYNTHASE SUBUNIT ALPHA, MITOCHONDRIAL"/>
    <property type="match status" value="1"/>
</dbReference>
<evidence type="ECO:0000256" key="10">
    <source>
        <dbReference type="ARBA" id="ARBA00023310"/>
    </source>
</evidence>
<protein>
    <recommendedName>
        <fullName evidence="11">ATP synthase subunit alpha</fullName>
        <ecNumber evidence="11">7.1.2.2</ecNumber>
    </recommendedName>
    <alternativeName>
        <fullName evidence="11">ATP synthase F1 sector subunit alpha</fullName>
    </alternativeName>
    <alternativeName>
        <fullName evidence="11">F-ATPase subunit alpha</fullName>
    </alternativeName>
</protein>
<comment type="similarity">
    <text evidence="2 11">Belongs to the ATPase alpha/beta chains family.</text>
</comment>
<comment type="catalytic activity">
    <reaction evidence="11">
        <text>ATP + H2O + 4 H(+)(in) = ADP + phosphate + 5 H(+)(out)</text>
        <dbReference type="Rhea" id="RHEA:57720"/>
        <dbReference type="ChEBI" id="CHEBI:15377"/>
        <dbReference type="ChEBI" id="CHEBI:15378"/>
        <dbReference type="ChEBI" id="CHEBI:30616"/>
        <dbReference type="ChEBI" id="CHEBI:43474"/>
        <dbReference type="ChEBI" id="CHEBI:456216"/>
        <dbReference type="EC" id="7.1.2.2"/>
    </reaction>
</comment>
<dbReference type="SUPFAM" id="SSF52540">
    <property type="entry name" value="P-loop containing nucleoside triphosphate hydrolases"/>
    <property type="match status" value="1"/>
</dbReference>
<evidence type="ECO:0000256" key="7">
    <source>
        <dbReference type="ARBA" id="ARBA00023065"/>
    </source>
</evidence>
<accession>A0A1G1VSL0</accession>
<dbReference type="PROSITE" id="PS00152">
    <property type="entry name" value="ATPASE_ALPHA_BETA"/>
    <property type="match status" value="1"/>
</dbReference>
<keyword evidence="4 11" id="KW-0547">Nucleotide-binding</keyword>
<comment type="function">
    <text evidence="11">Produces ATP from ADP in the presence of a proton gradient across the membrane. The alpha chain is a regulatory subunit.</text>
</comment>
<keyword evidence="7 11" id="KW-0406">Ion transport</keyword>
<sequence length="515" mass="56803">MKRNLAKEYTRILDFISDQTAKVEAETTELKTESVGVVESAGDGVAMVRGLYKVMYNELLLFPKKTFGLAVNLEENRIGTIILGEHKHIKEGDLVHTTGRLLSVPVGNAFIGRVIDPLGFPLDGKPKPKETEFYPLERLAPGVIEREPVHVPLQTGVKAIDSMIPIGRGQRELIIGDRGTGKSSLPITTIINQKGSGVVCIYVVIGQRASFVAKLVSILEQFDALDHTIIVAATAADPATLQYIAPYAGCALGEYFAYNGRDALVIYDDLTKHAWSYRELSLLLHRPSGREAYPGDIFYLHSRVLERACKLNKKRGGGSLTALPIVETQAGDLSSYIPTNIISITDGQIYLEPDLFYAGVRPAINVGLSVSRVGGAAQAKAMKRVAGKLRLDLAQYRELAAFAQFASDLDPKTQSQLERGARITEILKQGWDEPAPLEHQVVIIWAATNGFLDPVKKDQCRQWERLFIQYLDTAHPEILEHLRQIPEMTGELEDELTKAATTFNAIESGLMLEEE</sequence>
<dbReference type="Pfam" id="PF00006">
    <property type="entry name" value="ATP-synt_ab"/>
    <property type="match status" value="1"/>
</dbReference>
<proteinExistence type="inferred from homology"/>
<organism evidence="15 16">
    <name type="scientific">Candidatus Chisholmbacteria bacterium RIFCSPHIGHO2_01_FULL_52_32</name>
    <dbReference type="NCBI Taxonomy" id="1797591"/>
    <lineage>
        <taxon>Bacteria</taxon>
        <taxon>Candidatus Chisholmiibacteriota</taxon>
    </lineage>
</organism>
<keyword evidence="11" id="KW-1003">Cell membrane</keyword>
<keyword evidence="10 11" id="KW-0066">ATP synthesis</keyword>
<keyword evidence="11" id="KW-0375">Hydrogen ion transport</keyword>
<gene>
    <name evidence="11" type="primary">atpA</name>
    <name evidence="15" type="ORF">A2786_02725</name>
</gene>
<dbReference type="GO" id="GO:0005524">
    <property type="term" value="F:ATP binding"/>
    <property type="evidence" value="ECO:0007669"/>
    <property type="project" value="UniProtKB-UniRule"/>
</dbReference>
<feature type="domain" description="ATPase F1/V1/A1 complex alpha/beta subunit N-terminal" evidence="14">
    <location>
        <begin position="32"/>
        <end position="99"/>
    </location>
</feature>
<dbReference type="NCBIfam" id="NF009884">
    <property type="entry name" value="PRK13343.1"/>
    <property type="match status" value="1"/>
</dbReference>
<comment type="subcellular location">
    <subcellularLocation>
        <location evidence="11">Cell membrane</location>
        <topology evidence="11">Peripheral membrane protein</topology>
    </subcellularLocation>
    <subcellularLocation>
        <location evidence="1">Membrane</location>
    </subcellularLocation>
</comment>
<dbReference type="HAMAP" id="MF_01346">
    <property type="entry name" value="ATP_synth_alpha_bact"/>
    <property type="match status" value="1"/>
</dbReference>
<feature type="domain" description="ATP synthase alpha subunit C-terminal" evidence="13">
    <location>
        <begin position="378"/>
        <end position="503"/>
    </location>
</feature>
<dbReference type="InterPro" id="IPR000793">
    <property type="entry name" value="ATP_synth_asu_C"/>
</dbReference>
<dbReference type="Pfam" id="PF02874">
    <property type="entry name" value="ATP-synt_ab_N"/>
    <property type="match status" value="1"/>
</dbReference>
<dbReference type="AlphaFoldDB" id="A0A1G1VSL0"/>
<dbReference type="InterPro" id="IPR005294">
    <property type="entry name" value="ATP_synth_F1_asu"/>
</dbReference>
<feature type="binding site" evidence="11">
    <location>
        <begin position="176"/>
        <end position="183"/>
    </location>
    <ligand>
        <name>ATP</name>
        <dbReference type="ChEBI" id="CHEBI:30616"/>
    </ligand>
</feature>
<feature type="site" description="Required for activity" evidence="11">
    <location>
        <position position="369"/>
    </location>
</feature>
<comment type="caution">
    <text evidence="15">The sequence shown here is derived from an EMBL/GenBank/DDBJ whole genome shotgun (WGS) entry which is preliminary data.</text>
</comment>
<dbReference type="SUPFAM" id="SSF50615">
    <property type="entry name" value="N-terminal domain of alpha and beta subunits of F1 ATP synthase"/>
    <property type="match status" value="1"/>
</dbReference>
<dbReference type="Gene3D" id="2.40.30.20">
    <property type="match status" value="1"/>
</dbReference>
<evidence type="ECO:0000256" key="6">
    <source>
        <dbReference type="ARBA" id="ARBA00022967"/>
    </source>
</evidence>
<evidence type="ECO:0000256" key="2">
    <source>
        <dbReference type="ARBA" id="ARBA00008936"/>
    </source>
</evidence>
<dbReference type="NCBIfam" id="TIGR00962">
    <property type="entry name" value="atpA"/>
    <property type="match status" value="1"/>
</dbReference>
<dbReference type="InterPro" id="IPR020003">
    <property type="entry name" value="ATPase_a/bsu_AS"/>
</dbReference>
<evidence type="ECO:0000256" key="9">
    <source>
        <dbReference type="ARBA" id="ARBA00023196"/>
    </source>
</evidence>
<dbReference type="GO" id="GO:0043531">
    <property type="term" value="F:ADP binding"/>
    <property type="evidence" value="ECO:0007669"/>
    <property type="project" value="TreeGrafter"/>
</dbReference>
<keyword evidence="9 11" id="KW-0139">CF(1)</keyword>
<evidence type="ECO:0000313" key="15">
    <source>
        <dbReference type="EMBL" id="OGY18393.1"/>
    </source>
</evidence>
<dbReference type="Pfam" id="PF00306">
    <property type="entry name" value="ATP-synt_ab_C"/>
    <property type="match status" value="1"/>
</dbReference>
<dbReference type="GO" id="GO:0045259">
    <property type="term" value="C:proton-transporting ATP synthase complex"/>
    <property type="evidence" value="ECO:0007669"/>
    <property type="project" value="UniProtKB-KW"/>
</dbReference>
<dbReference type="InterPro" id="IPR036121">
    <property type="entry name" value="ATPase_F1/V1/A1_a/bsu_N_sf"/>
</dbReference>
<dbReference type="PANTHER" id="PTHR48082:SF2">
    <property type="entry name" value="ATP SYNTHASE SUBUNIT ALPHA, MITOCHONDRIAL"/>
    <property type="match status" value="1"/>
</dbReference>
<keyword evidence="5 11" id="KW-0067">ATP-binding</keyword>
<evidence type="ECO:0000256" key="1">
    <source>
        <dbReference type="ARBA" id="ARBA00004370"/>
    </source>
</evidence>
<evidence type="ECO:0000259" key="13">
    <source>
        <dbReference type="Pfam" id="PF00306"/>
    </source>
</evidence>
<dbReference type="InterPro" id="IPR000194">
    <property type="entry name" value="ATPase_F1/V1/A1_a/bsu_nucl-bd"/>
</dbReference>
<feature type="domain" description="ATPase F1/V1/A1 complex alpha/beta subunit nucleotide-binding" evidence="12">
    <location>
        <begin position="156"/>
        <end position="371"/>
    </location>
</feature>
<dbReference type="GO" id="GO:0005886">
    <property type="term" value="C:plasma membrane"/>
    <property type="evidence" value="ECO:0007669"/>
    <property type="project" value="UniProtKB-SubCell"/>
</dbReference>
<evidence type="ECO:0000313" key="16">
    <source>
        <dbReference type="Proteomes" id="UP000179233"/>
    </source>
</evidence>
<dbReference type="GO" id="GO:0046933">
    <property type="term" value="F:proton-transporting ATP synthase activity, rotational mechanism"/>
    <property type="evidence" value="ECO:0007669"/>
    <property type="project" value="UniProtKB-UniRule"/>
</dbReference>
<dbReference type="Proteomes" id="UP000179233">
    <property type="component" value="Unassembled WGS sequence"/>
</dbReference>
<keyword evidence="3 11" id="KW-0813">Transport</keyword>
<dbReference type="EMBL" id="MHCJ01000003">
    <property type="protein sequence ID" value="OGY18393.1"/>
    <property type="molecule type" value="Genomic_DNA"/>
</dbReference>
<keyword evidence="6 11" id="KW-1278">Translocase</keyword>
<keyword evidence="8 11" id="KW-0472">Membrane</keyword>
<dbReference type="CDD" id="cd18113">
    <property type="entry name" value="ATP-synt_F1_alpha_C"/>
    <property type="match status" value="1"/>
</dbReference>
<dbReference type="FunFam" id="1.20.150.20:FF:000001">
    <property type="entry name" value="ATP synthase subunit alpha"/>
    <property type="match status" value="1"/>
</dbReference>